<feature type="compositionally biased region" description="Basic and acidic residues" evidence="3">
    <location>
        <begin position="86"/>
        <end position="95"/>
    </location>
</feature>
<evidence type="ECO:0000256" key="3">
    <source>
        <dbReference type="SAM" id="MobiDB-lite"/>
    </source>
</evidence>
<keyword evidence="2" id="KW-0694">RNA-binding</keyword>
<feature type="compositionally biased region" description="Polar residues" evidence="3">
    <location>
        <begin position="384"/>
        <end position="394"/>
    </location>
</feature>
<dbReference type="SUPFAM" id="SSF57756">
    <property type="entry name" value="Retrovirus zinc finger-like domains"/>
    <property type="match status" value="1"/>
</dbReference>
<evidence type="ECO:0000256" key="1">
    <source>
        <dbReference type="PROSITE-ProRule" id="PRU00047"/>
    </source>
</evidence>
<dbReference type="InterPro" id="IPR035979">
    <property type="entry name" value="RBD_domain_sf"/>
</dbReference>
<dbReference type="PANTHER" id="PTHR48038:SF2">
    <property type="entry name" value="OS02G0536400 PROTEIN"/>
    <property type="match status" value="1"/>
</dbReference>
<evidence type="ECO:0000313" key="7">
    <source>
        <dbReference type="Proteomes" id="UP000091857"/>
    </source>
</evidence>
<dbReference type="GO" id="GO:0008270">
    <property type="term" value="F:zinc ion binding"/>
    <property type="evidence" value="ECO:0007669"/>
    <property type="project" value="UniProtKB-KW"/>
</dbReference>
<feature type="compositionally biased region" description="Low complexity" evidence="3">
    <location>
        <begin position="402"/>
        <end position="433"/>
    </location>
</feature>
<dbReference type="SUPFAM" id="SSF54928">
    <property type="entry name" value="RNA-binding domain, RBD"/>
    <property type="match status" value="1"/>
</dbReference>
<feature type="compositionally biased region" description="Polar residues" evidence="3">
    <location>
        <begin position="331"/>
        <end position="340"/>
    </location>
</feature>
<comment type="caution">
    <text evidence="6">The sequence shown here is derived from an EMBL/GenBank/DDBJ whole genome shotgun (WGS) entry which is preliminary data.</text>
</comment>
<feature type="region of interest" description="Disordered" evidence="3">
    <location>
        <begin position="281"/>
        <end position="457"/>
    </location>
</feature>
<dbReference type="GO" id="GO:0003723">
    <property type="term" value="F:RNA binding"/>
    <property type="evidence" value="ECO:0000318"/>
    <property type="project" value="GO_Central"/>
</dbReference>
<dbReference type="SMART" id="SM00360">
    <property type="entry name" value="RRM"/>
    <property type="match status" value="1"/>
</dbReference>
<feature type="compositionally biased region" description="Low complexity" evidence="3">
    <location>
        <begin position="443"/>
        <end position="452"/>
    </location>
</feature>
<evidence type="ECO:0000256" key="2">
    <source>
        <dbReference type="PROSITE-ProRule" id="PRU00176"/>
    </source>
</evidence>
<evidence type="ECO:0008006" key="8">
    <source>
        <dbReference type="Google" id="ProtNLM"/>
    </source>
</evidence>
<dbReference type="OMA" id="KNICGEP"/>
<dbReference type="Pfam" id="PF00076">
    <property type="entry name" value="RRM_1"/>
    <property type="match status" value="1"/>
</dbReference>
<dbReference type="InterPro" id="IPR036875">
    <property type="entry name" value="Znf_CCHC_sf"/>
</dbReference>
<feature type="compositionally biased region" description="Basic and acidic residues" evidence="3">
    <location>
        <begin position="281"/>
        <end position="292"/>
    </location>
</feature>
<dbReference type="InterPro" id="IPR001878">
    <property type="entry name" value="Znf_CCHC"/>
</dbReference>
<dbReference type="Gene3D" id="3.30.70.330">
    <property type="match status" value="1"/>
</dbReference>
<feature type="region of interest" description="Disordered" evidence="3">
    <location>
        <begin position="69"/>
        <end position="130"/>
    </location>
</feature>
<reference evidence="7" key="1">
    <citation type="journal article" date="2016" name="Nat. Biotechnol.">
        <title>Sequencing wild and cultivated cassava and related species reveals extensive interspecific hybridization and genetic diversity.</title>
        <authorList>
            <person name="Bredeson J.V."/>
            <person name="Lyons J.B."/>
            <person name="Prochnik S.E."/>
            <person name="Wu G.A."/>
            <person name="Ha C.M."/>
            <person name="Edsinger-Gonzales E."/>
            <person name="Grimwood J."/>
            <person name="Schmutz J."/>
            <person name="Rabbi I.Y."/>
            <person name="Egesi C."/>
            <person name="Nauluvula P."/>
            <person name="Lebot V."/>
            <person name="Ndunguru J."/>
            <person name="Mkamilo G."/>
            <person name="Bart R.S."/>
            <person name="Setter T.L."/>
            <person name="Gleadow R.M."/>
            <person name="Kulakow P."/>
            <person name="Ferguson M.E."/>
            <person name="Rounsley S."/>
            <person name="Rokhsar D.S."/>
        </authorList>
    </citation>
    <scope>NUCLEOTIDE SEQUENCE [LARGE SCALE GENOMIC DNA]</scope>
    <source>
        <strain evidence="7">cv. AM560-2</strain>
    </source>
</reference>
<keyword evidence="1" id="KW-0479">Metal-binding</keyword>
<evidence type="ECO:0000259" key="4">
    <source>
        <dbReference type="PROSITE" id="PS50102"/>
    </source>
</evidence>
<dbReference type="PROSITE" id="PS50158">
    <property type="entry name" value="ZF_CCHC"/>
    <property type="match status" value="1"/>
</dbReference>
<proteinExistence type="predicted"/>
<dbReference type="Gramene" id="Manes.09G049300.3.v8.1">
    <property type="protein sequence ID" value="Manes.09G049300.3.v8.1.CDS.1"/>
    <property type="gene ID" value="Manes.09G049300.v8.1"/>
</dbReference>
<dbReference type="STRING" id="3983.A0A2C9V9N6"/>
<name>A0A2C9V9N6_MANES</name>
<keyword evidence="7" id="KW-1185">Reference proteome</keyword>
<dbReference type="EMBL" id="CM004395">
    <property type="protein sequence ID" value="OAY40796.1"/>
    <property type="molecule type" value="Genomic_DNA"/>
</dbReference>
<protein>
    <recommendedName>
        <fullName evidence="8">CCHC-type domain-containing protein</fullName>
    </recommendedName>
</protein>
<sequence length="695" mass="78419">MSLYIGNLSSRTRKDELERVFQRFGRCSVRFKDGYGFVVYDFPPNAEKALRALQKRYICGEPLTLTWSNKQPRPFKRSSRTARSYEPQHSRDSLRGKLVKGKLGSNDQDNRMSIKRSNGIRRQHGSSDMHDKEVAYCEDNAKKNLAEERHGYREDIVDEGGRFEPDPVDNDRWDEQFNVRPSENGGENDIEFDRYEPYQGCDRKYDDEIHQVAYAGGCSDPQSSPKGVGRDQVDELKLKQPSESKVQLTCYRCGGFGHKMRNCPQLNTSLRKSTRFDLRHDDDINRKGRGESELGIFGSSSQERLRSSGDAVPKRQLKNDVQSHDLRKHQSLSGGSSPVGQKTDKSRKKHHERNKRTRKETRSPKRYSAKRVRRSYSSPPRSDYTASRSHSARQSSDHVKRSGSQSRSRSVSSRADSLLSESRSSSTSLYSRSKSSKYRARSSSRSPLSASLGQPLPSCSNKAQFNLKGCSDNATTPDSKAILVEQGQPVACDNSSDNAKLDNGMVAVNDENSVPHSQAEIEMEKDQLLVKGKQDCQMASASFCEVTNPNALAAEKGAVHAESFSPEKIVEMNCGNSEEMTEHVHVPIKNLDSESPVCSLSGHLTSLSSEDLCMVLKHYYGLDLQDENEKQLPADAYFGSARLWPWEVIYYRRLKKGAISVENYSRRVDQNREFGIVDRYIRSSSGWEELGPGIP</sequence>
<evidence type="ECO:0000313" key="6">
    <source>
        <dbReference type="EMBL" id="OAY40796.1"/>
    </source>
</evidence>
<dbReference type="OrthoDB" id="5970at2759"/>
<feature type="region of interest" description="Disordered" evidence="3">
    <location>
        <begin position="158"/>
        <end position="192"/>
    </location>
</feature>
<dbReference type="InterPro" id="IPR012677">
    <property type="entry name" value="Nucleotide-bd_a/b_plait_sf"/>
</dbReference>
<feature type="compositionally biased region" description="Basic residues" evidence="3">
    <location>
        <begin position="345"/>
        <end position="374"/>
    </location>
</feature>
<dbReference type="Proteomes" id="UP000091857">
    <property type="component" value="Chromosome 9"/>
</dbReference>
<feature type="compositionally biased region" description="Basic and acidic residues" evidence="3">
    <location>
        <begin position="158"/>
        <end position="177"/>
    </location>
</feature>
<dbReference type="PROSITE" id="PS50102">
    <property type="entry name" value="RRM"/>
    <property type="match status" value="1"/>
</dbReference>
<keyword evidence="1" id="KW-0862">Zinc</keyword>
<evidence type="ECO:0000259" key="5">
    <source>
        <dbReference type="PROSITE" id="PS50158"/>
    </source>
</evidence>
<dbReference type="AlphaFoldDB" id="A0A2C9V9N6"/>
<keyword evidence="1" id="KW-0863">Zinc-finger</keyword>
<dbReference type="SMART" id="SM00343">
    <property type="entry name" value="ZnF_C2HC"/>
    <property type="match status" value="1"/>
</dbReference>
<gene>
    <name evidence="6" type="ORF">MANES_09G049300v8</name>
</gene>
<accession>A0A2C9V9N6</accession>
<organism evidence="6 7">
    <name type="scientific">Manihot esculenta</name>
    <name type="common">Cassava</name>
    <name type="synonym">Jatropha manihot</name>
    <dbReference type="NCBI Taxonomy" id="3983"/>
    <lineage>
        <taxon>Eukaryota</taxon>
        <taxon>Viridiplantae</taxon>
        <taxon>Streptophyta</taxon>
        <taxon>Embryophyta</taxon>
        <taxon>Tracheophyta</taxon>
        <taxon>Spermatophyta</taxon>
        <taxon>Magnoliopsida</taxon>
        <taxon>eudicotyledons</taxon>
        <taxon>Gunneridae</taxon>
        <taxon>Pentapetalae</taxon>
        <taxon>rosids</taxon>
        <taxon>fabids</taxon>
        <taxon>Malpighiales</taxon>
        <taxon>Euphorbiaceae</taxon>
        <taxon>Crotonoideae</taxon>
        <taxon>Manihoteae</taxon>
        <taxon>Manihot</taxon>
    </lineage>
</organism>
<dbReference type="CDD" id="cd00590">
    <property type="entry name" value="RRM_SF"/>
    <property type="match status" value="1"/>
</dbReference>
<dbReference type="InterPro" id="IPR000504">
    <property type="entry name" value="RRM_dom"/>
</dbReference>
<dbReference type="PANTHER" id="PTHR48038">
    <property type="entry name" value="RIBONUCLEOPROTEIN RB97D"/>
    <property type="match status" value="1"/>
</dbReference>
<dbReference type="Pfam" id="PF00098">
    <property type="entry name" value="zf-CCHC"/>
    <property type="match status" value="1"/>
</dbReference>
<feature type="domain" description="CCHC-type" evidence="5">
    <location>
        <begin position="250"/>
        <end position="265"/>
    </location>
</feature>
<dbReference type="Gene3D" id="4.10.60.10">
    <property type="entry name" value="Zinc finger, CCHC-type"/>
    <property type="match status" value="1"/>
</dbReference>
<feature type="domain" description="RRM" evidence="4">
    <location>
        <begin position="1"/>
        <end position="70"/>
    </location>
</feature>